<dbReference type="InterPro" id="IPR007387">
    <property type="entry name" value="TRAP_DctQ"/>
</dbReference>
<feature type="transmembrane region" description="Helical" evidence="9">
    <location>
        <begin position="53"/>
        <end position="71"/>
    </location>
</feature>
<dbReference type="PANTHER" id="PTHR35011:SF11">
    <property type="entry name" value="TRAP TRANSPORTER SMALL PERMEASE PROTEIN"/>
    <property type="match status" value="1"/>
</dbReference>
<reference evidence="11 12" key="1">
    <citation type="submission" date="2019-03" db="EMBL/GenBank/DDBJ databases">
        <title>Genomic Encyclopedia of Type Strains, Phase IV (KMG-IV): sequencing the most valuable type-strain genomes for metagenomic binning, comparative biology and taxonomic classification.</title>
        <authorList>
            <person name="Goeker M."/>
        </authorList>
    </citation>
    <scope>NUCLEOTIDE SEQUENCE [LARGE SCALE GENOMIC DNA]</scope>
    <source>
        <strain evidence="11 12">DSM 21667</strain>
    </source>
</reference>
<sequence>MQSTQSETGLAAQLSRLALGIAGAALVALTAVQAWQVVARYVLNDSPGWTEPLALLLLNTAMCLGAAAAVQQRAHFGFPLLVHLAPPALRRGLEIFASLVSAGLGGVLAVGGAQLLLDGWPVRMAGTVLPQGILFAPLSLGGALICLFALLQLRASPAAAVEPR</sequence>
<dbReference type="GO" id="GO:0015740">
    <property type="term" value="P:C4-dicarboxylate transport"/>
    <property type="evidence" value="ECO:0007669"/>
    <property type="project" value="TreeGrafter"/>
</dbReference>
<keyword evidence="4 9" id="KW-0997">Cell inner membrane</keyword>
<proteinExistence type="inferred from homology"/>
<dbReference type="Pfam" id="PF04290">
    <property type="entry name" value="DctQ"/>
    <property type="match status" value="1"/>
</dbReference>
<accession>A0A4R6YNA2</accession>
<dbReference type="Proteomes" id="UP000295293">
    <property type="component" value="Unassembled WGS sequence"/>
</dbReference>
<evidence type="ECO:0000256" key="3">
    <source>
        <dbReference type="ARBA" id="ARBA00022475"/>
    </source>
</evidence>
<dbReference type="InterPro" id="IPR055348">
    <property type="entry name" value="DctQ"/>
</dbReference>
<keyword evidence="5 9" id="KW-0812">Transmembrane</keyword>
<organism evidence="11 12">
    <name type="scientific">Tahibacter aquaticus</name>
    <dbReference type="NCBI Taxonomy" id="520092"/>
    <lineage>
        <taxon>Bacteria</taxon>
        <taxon>Pseudomonadati</taxon>
        <taxon>Pseudomonadota</taxon>
        <taxon>Gammaproteobacteria</taxon>
        <taxon>Lysobacterales</taxon>
        <taxon>Rhodanobacteraceae</taxon>
        <taxon>Tahibacter</taxon>
    </lineage>
</organism>
<evidence type="ECO:0000313" key="11">
    <source>
        <dbReference type="EMBL" id="TDR39106.1"/>
    </source>
</evidence>
<keyword evidence="7 9" id="KW-0472">Membrane</keyword>
<dbReference type="AlphaFoldDB" id="A0A4R6YNA2"/>
<comment type="subcellular location">
    <subcellularLocation>
        <location evidence="1 9">Cell inner membrane</location>
        <topology evidence="1 9">Multi-pass membrane protein</topology>
    </subcellularLocation>
</comment>
<feature type="domain" description="Tripartite ATP-independent periplasmic transporters DctQ component" evidence="10">
    <location>
        <begin position="30"/>
        <end position="153"/>
    </location>
</feature>
<comment type="similarity">
    <text evidence="8 9">Belongs to the TRAP transporter small permease family.</text>
</comment>
<feature type="transmembrane region" description="Helical" evidence="9">
    <location>
        <begin position="129"/>
        <end position="151"/>
    </location>
</feature>
<dbReference type="RefSeq" id="WP_133820961.1">
    <property type="nucleotide sequence ID" value="NZ_SNZH01000017.1"/>
</dbReference>
<evidence type="ECO:0000256" key="7">
    <source>
        <dbReference type="ARBA" id="ARBA00023136"/>
    </source>
</evidence>
<gene>
    <name evidence="11" type="ORF">DFR29_11710</name>
</gene>
<keyword evidence="3" id="KW-1003">Cell membrane</keyword>
<dbReference type="OrthoDB" id="4964541at2"/>
<evidence type="ECO:0000256" key="9">
    <source>
        <dbReference type="RuleBase" id="RU369079"/>
    </source>
</evidence>
<comment type="caution">
    <text evidence="9">Lacks conserved residue(s) required for the propagation of feature annotation.</text>
</comment>
<dbReference type="GO" id="GO:0022857">
    <property type="term" value="F:transmembrane transporter activity"/>
    <property type="evidence" value="ECO:0007669"/>
    <property type="project" value="UniProtKB-UniRule"/>
</dbReference>
<dbReference type="EMBL" id="SNZH01000017">
    <property type="protein sequence ID" value="TDR39106.1"/>
    <property type="molecule type" value="Genomic_DNA"/>
</dbReference>
<keyword evidence="2 9" id="KW-0813">Transport</keyword>
<evidence type="ECO:0000256" key="1">
    <source>
        <dbReference type="ARBA" id="ARBA00004429"/>
    </source>
</evidence>
<dbReference type="GO" id="GO:0005886">
    <property type="term" value="C:plasma membrane"/>
    <property type="evidence" value="ECO:0007669"/>
    <property type="project" value="UniProtKB-SubCell"/>
</dbReference>
<protein>
    <recommendedName>
        <fullName evidence="9">TRAP transporter small permease protein</fullName>
    </recommendedName>
</protein>
<comment type="caution">
    <text evidence="11">The sequence shown here is derived from an EMBL/GenBank/DDBJ whole genome shotgun (WGS) entry which is preliminary data.</text>
</comment>
<keyword evidence="12" id="KW-1185">Reference proteome</keyword>
<comment type="function">
    <text evidence="9">Part of the tripartite ATP-independent periplasmic (TRAP) transport system.</text>
</comment>
<keyword evidence="6 9" id="KW-1133">Transmembrane helix</keyword>
<evidence type="ECO:0000256" key="8">
    <source>
        <dbReference type="ARBA" id="ARBA00038436"/>
    </source>
</evidence>
<evidence type="ECO:0000259" key="10">
    <source>
        <dbReference type="Pfam" id="PF04290"/>
    </source>
</evidence>
<evidence type="ECO:0000313" key="12">
    <source>
        <dbReference type="Proteomes" id="UP000295293"/>
    </source>
</evidence>
<feature type="transmembrane region" description="Helical" evidence="9">
    <location>
        <begin position="92"/>
        <end position="117"/>
    </location>
</feature>
<evidence type="ECO:0000256" key="6">
    <source>
        <dbReference type="ARBA" id="ARBA00022989"/>
    </source>
</evidence>
<dbReference type="PANTHER" id="PTHR35011">
    <property type="entry name" value="2,3-DIKETO-L-GULONATE TRAP TRANSPORTER SMALL PERMEASE PROTEIN YIAM"/>
    <property type="match status" value="1"/>
</dbReference>
<evidence type="ECO:0000256" key="4">
    <source>
        <dbReference type="ARBA" id="ARBA00022519"/>
    </source>
</evidence>
<evidence type="ECO:0000256" key="2">
    <source>
        <dbReference type="ARBA" id="ARBA00022448"/>
    </source>
</evidence>
<name>A0A4R6YNA2_9GAMM</name>
<evidence type="ECO:0000256" key="5">
    <source>
        <dbReference type="ARBA" id="ARBA00022692"/>
    </source>
</evidence>
<comment type="subunit">
    <text evidence="9">The complex comprises the extracytoplasmic solute receptor protein and the two transmembrane proteins.</text>
</comment>